<name>A0A3P8WCU7_CYNSE</name>
<feature type="domain" description="MAM" evidence="3">
    <location>
        <begin position="168"/>
        <end position="336"/>
    </location>
</feature>
<evidence type="ECO:0000259" key="3">
    <source>
        <dbReference type="PROSITE" id="PS50060"/>
    </source>
</evidence>
<evidence type="ECO:0000313" key="4">
    <source>
        <dbReference type="Ensembl" id="ENSCSEP00000024257.1"/>
    </source>
</evidence>
<dbReference type="InterPro" id="IPR013320">
    <property type="entry name" value="ConA-like_dom_sf"/>
</dbReference>
<evidence type="ECO:0000256" key="1">
    <source>
        <dbReference type="ARBA" id="ARBA00022737"/>
    </source>
</evidence>
<reference evidence="4 5" key="1">
    <citation type="journal article" date="2014" name="Nat. Genet.">
        <title>Whole-genome sequence of a flatfish provides insights into ZW sex chromosome evolution and adaptation to a benthic lifestyle.</title>
        <authorList>
            <person name="Chen S."/>
            <person name="Zhang G."/>
            <person name="Shao C."/>
            <person name="Huang Q."/>
            <person name="Liu G."/>
            <person name="Zhang P."/>
            <person name="Song W."/>
            <person name="An N."/>
            <person name="Chalopin D."/>
            <person name="Volff J.N."/>
            <person name="Hong Y."/>
            <person name="Li Q."/>
            <person name="Sha Z."/>
            <person name="Zhou H."/>
            <person name="Xie M."/>
            <person name="Yu Q."/>
            <person name="Liu Y."/>
            <person name="Xiang H."/>
            <person name="Wang N."/>
            <person name="Wu K."/>
            <person name="Yang C."/>
            <person name="Zhou Q."/>
            <person name="Liao X."/>
            <person name="Yang L."/>
            <person name="Hu Q."/>
            <person name="Zhang J."/>
            <person name="Meng L."/>
            <person name="Jin L."/>
            <person name="Tian Y."/>
            <person name="Lian J."/>
            <person name="Yang J."/>
            <person name="Miao G."/>
            <person name="Liu S."/>
            <person name="Liang Z."/>
            <person name="Yan F."/>
            <person name="Li Y."/>
            <person name="Sun B."/>
            <person name="Zhang H."/>
            <person name="Zhang J."/>
            <person name="Zhu Y."/>
            <person name="Du M."/>
            <person name="Zhao Y."/>
            <person name="Schartl M."/>
            <person name="Tang Q."/>
            <person name="Wang J."/>
        </authorList>
    </citation>
    <scope>NUCLEOTIDE SEQUENCE</scope>
</reference>
<organism evidence="4 5">
    <name type="scientific">Cynoglossus semilaevis</name>
    <name type="common">Tongue sole</name>
    <dbReference type="NCBI Taxonomy" id="244447"/>
    <lineage>
        <taxon>Eukaryota</taxon>
        <taxon>Metazoa</taxon>
        <taxon>Chordata</taxon>
        <taxon>Craniata</taxon>
        <taxon>Vertebrata</taxon>
        <taxon>Euteleostomi</taxon>
        <taxon>Actinopterygii</taxon>
        <taxon>Neopterygii</taxon>
        <taxon>Teleostei</taxon>
        <taxon>Neoteleostei</taxon>
        <taxon>Acanthomorphata</taxon>
        <taxon>Carangaria</taxon>
        <taxon>Pleuronectiformes</taxon>
        <taxon>Pleuronectoidei</taxon>
        <taxon>Cynoglossidae</taxon>
        <taxon>Cynoglossinae</taxon>
        <taxon>Cynoglossus</taxon>
    </lineage>
</organism>
<dbReference type="SUPFAM" id="SSF49899">
    <property type="entry name" value="Concanavalin A-like lectins/glucanases"/>
    <property type="match status" value="4"/>
</dbReference>
<dbReference type="PROSITE" id="PS00740">
    <property type="entry name" value="MAM_1"/>
    <property type="match status" value="2"/>
</dbReference>
<keyword evidence="2" id="KW-0732">Signal</keyword>
<dbReference type="GO" id="GO:0016020">
    <property type="term" value="C:membrane"/>
    <property type="evidence" value="ECO:0007669"/>
    <property type="project" value="InterPro"/>
</dbReference>
<dbReference type="Ensembl" id="ENSCSET00000024584.1">
    <property type="protein sequence ID" value="ENSCSEP00000024257.1"/>
    <property type="gene ID" value="ENSCSEG00000015482.1"/>
</dbReference>
<dbReference type="PROSITE" id="PS50060">
    <property type="entry name" value="MAM_2"/>
    <property type="match status" value="4"/>
</dbReference>
<feature type="signal peptide" evidence="2">
    <location>
        <begin position="1"/>
        <end position="15"/>
    </location>
</feature>
<dbReference type="PANTHER" id="PTHR23282">
    <property type="entry name" value="APICAL ENDOSOMAL GLYCOPROTEIN PRECURSOR"/>
    <property type="match status" value="1"/>
</dbReference>
<feature type="domain" description="MAM" evidence="3">
    <location>
        <begin position="518"/>
        <end position="676"/>
    </location>
</feature>
<dbReference type="AlphaFoldDB" id="A0A3P8WCU7"/>
<accession>A0A3P8WCU7</accession>
<dbReference type="OrthoDB" id="10020495at2759"/>
<dbReference type="STRING" id="244447.ENSCSEP00000024257"/>
<feature type="domain" description="MAM" evidence="3">
    <location>
        <begin position="347"/>
        <end position="506"/>
    </location>
</feature>
<feature type="chain" id="PRO_5018215310" evidence="2">
    <location>
        <begin position="16"/>
        <end position="690"/>
    </location>
</feature>
<dbReference type="Proteomes" id="UP000265120">
    <property type="component" value="Chromosome 14"/>
</dbReference>
<keyword evidence="1" id="KW-0677">Repeat</keyword>
<dbReference type="GeneTree" id="ENSGT00940000156117"/>
<dbReference type="Pfam" id="PF00629">
    <property type="entry name" value="MAM"/>
    <property type="match status" value="4"/>
</dbReference>
<dbReference type="CDD" id="cd06263">
    <property type="entry name" value="MAM"/>
    <property type="match status" value="3"/>
</dbReference>
<dbReference type="InterPro" id="IPR051560">
    <property type="entry name" value="MAM_domain-containing"/>
</dbReference>
<dbReference type="SMART" id="SM00137">
    <property type="entry name" value="MAM"/>
    <property type="match status" value="4"/>
</dbReference>
<reference evidence="4" key="2">
    <citation type="submission" date="2025-08" db="UniProtKB">
        <authorList>
            <consortium name="Ensembl"/>
        </authorList>
    </citation>
    <scope>IDENTIFICATION</scope>
</reference>
<dbReference type="OMA" id="STCKSFW"/>
<dbReference type="InterPro" id="IPR000998">
    <property type="entry name" value="MAM_dom"/>
</dbReference>
<evidence type="ECO:0000256" key="2">
    <source>
        <dbReference type="SAM" id="SignalP"/>
    </source>
</evidence>
<keyword evidence="5" id="KW-1185">Reference proteome</keyword>
<protein>
    <submittedName>
        <fullName evidence="4">MAM domain containing 2</fullName>
    </submittedName>
</protein>
<dbReference type="PANTHER" id="PTHR23282:SF146">
    <property type="entry name" value="RT07201P-RELATED"/>
    <property type="match status" value="1"/>
</dbReference>
<dbReference type="InParanoid" id="A0A3P8WCU7"/>
<dbReference type="FunFam" id="2.60.120.200:FF:000128">
    <property type="entry name" value="enteropeptidase isoform X2"/>
    <property type="match status" value="1"/>
</dbReference>
<evidence type="ECO:0000313" key="5">
    <source>
        <dbReference type="Proteomes" id="UP000265120"/>
    </source>
</evidence>
<dbReference type="Gene3D" id="2.60.120.200">
    <property type="match status" value="4"/>
</dbReference>
<proteinExistence type="predicted"/>
<sequence length="690" mass="76718">MLPLYLLMLAVRIQALPGSCNFESNTCDYTSDPDFSSWTLHIDGHFVAVDSLGTDDQTAEKEPDDDPQKEIRGVLLSSVLDQSDWSCLRLVYQITGSGTLEVLQRMEGKSLDRPLWSSQTASDSWVISSMDLRNNTEPYRVVMEGKPGRSTGSSVSIFEIHISPGYCLECNFEESHLCGYSNQWNANVNWYVGGGGLQLLSNSMTNDHTFNNKTGHFMYVDSVYSKTFQEVAKLSSSMTTGPLSGCLSFQYQRSEERGNMFSVYTRDRLGQYHELWKAGPENRSEWSDTLREWIPAQVDLKAPYSVQLVFEVAFNSPRGGRVALDDISFSPEFCSRDTEPTFDPSIASCDFESGFCRYTQDQGVGSLWKRVSVKPNLFWGGDHTTGAGSFVLAHSRLSPRSGYVSRLIGPTLPGNMKFCLSFVFSLRGFNQTDQALTVYLQHHSGSGQQKIWTQAEKSRGIWIASDVTFQTSQPAKLVFVSTCKSFWDCGSVALDDIDVNLGDCAQMSAGGSSPPLPGHCDFESGLCGYTQDKQTDTTDWQWRRGPTPTSYTGPRGDHTSGLGYYLHMEASPMLPGQNVRLLSRTLRGSRGPQCLTFFYHMYGSGCGQLSVHLDKGGEETLLWRRSGEQSITWLRARVEYQSDRQHQLVFEATRGSSVRSDIAIDDIVLEGGPCPETELQATAGPSNEIE</sequence>
<reference evidence="4" key="3">
    <citation type="submission" date="2025-09" db="UniProtKB">
        <authorList>
            <consortium name="Ensembl"/>
        </authorList>
    </citation>
    <scope>IDENTIFICATION</scope>
</reference>
<feature type="domain" description="MAM" evidence="3">
    <location>
        <begin position="18"/>
        <end position="169"/>
    </location>
</feature>